<dbReference type="GO" id="GO:0016020">
    <property type="term" value="C:membrane"/>
    <property type="evidence" value="ECO:0007669"/>
    <property type="project" value="UniProtKB-SubCell"/>
</dbReference>
<evidence type="ECO:0000256" key="7">
    <source>
        <dbReference type="SAM" id="Phobius"/>
    </source>
</evidence>
<evidence type="ECO:0000256" key="6">
    <source>
        <dbReference type="SAM" id="MobiDB-lite"/>
    </source>
</evidence>
<evidence type="ECO:0000313" key="10">
    <source>
        <dbReference type="Proteomes" id="UP000178129"/>
    </source>
</evidence>
<feature type="transmembrane region" description="Helical" evidence="7">
    <location>
        <begin position="133"/>
        <end position="151"/>
    </location>
</feature>
<feature type="transmembrane region" description="Helical" evidence="7">
    <location>
        <begin position="421"/>
        <end position="442"/>
    </location>
</feature>
<keyword evidence="3 7" id="KW-0812">Transmembrane</keyword>
<dbReference type="Pfam" id="PF07690">
    <property type="entry name" value="MFS_1"/>
    <property type="match status" value="1"/>
</dbReference>
<sequence length="509" mass="56234">MASSIENQAQFLTPHEKGHSPSSQSPQSHDQDKKATDVSPSISSEEAFTNPTGIDEKALLRKLDWKLLPPLTLLYLLSFLDRSNVGNAKLEGLIVDLNFTGNEYLFTLTIYFIGYVLFEIPCNIILKRTTPRFWLPTLMLAWGIVATLLGVTQNFAGFVVARFFLGVTESGLFPGVVFYLSMWYKRTETHYRVALFFSAASLAGAFGGILAFGIAKMDGAGGYQGWRWIFILEGLLTVVVSLSAYFFIHNYPSTAPFLSSEERQFIHHRLSTSSDATNTEEFSWANVRAALSDYKCWLYGFGFHTMSLPLYTLSLFLPTIIKQLGYTSAQAQLLTVPPYAVATVLTLIVAILSEKTQKRAPFMIASTSFAIIGYIILLTAPISKPGVSYTGTIFAAAGIYPSTAIVLSWPAANVSGQSKRATATAMTITIGNLGAVLGTQLYRPKTSPRWYLGHGFAIGYLVANLCVVTVLWWSLSRENARKIERREAGETGGDEPVRSDEDVRWLFQT</sequence>
<keyword evidence="10" id="KW-1185">Reference proteome</keyword>
<evidence type="ECO:0000256" key="2">
    <source>
        <dbReference type="ARBA" id="ARBA00022448"/>
    </source>
</evidence>
<protein>
    <submittedName>
        <fullName evidence="9">Related to PUTATIVE TARTRATE TRANSPORTER</fullName>
    </submittedName>
</protein>
<evidence type="ECO:0000256" key="5">
    <source>
        <dbReference type="ARBA" id="ARBA00023136"/>
    </source>
</evidence>
<evidence type="ECO:0000313" key="9">
    <source>
        <dbReference type="EMBL" id="CZS98094.1"/>
    </source>
</evidence>
<dbReference type="InterPro" id="IPR036259">
    <property type="entry name" value="MFS_trans_sf"/>
</dbReference>
<feature type="transmembrane region" description="Helical" evidence="7">
    <location>
        <begin position="163"/>
        <end position="181"/>
    </location>
</feature>
<feature type="transmembrane region" description="Helical" evidence="7">
    <location>
        <begin position="226"/>
        <end position="248"/>
    </location>
</feature>
<dbReference type="GO" id="GO:0022857">
    <property type="term" value="F:transmembrane transporter activity"/>
    <property type="evidence" value="ECO:0007669"/>
    <property type="project" value="InterPro"/>
</dbReference>
<feature type="compositionally biased region" description="Polar residues" evidence="6">
    <location>
        <begin position="1"/>
        <end position="11"/>
    </location>
</feature>
<dbReference type="PROSITE" id="PS50850">
    <property type="entry name" value="MFS"/>
    <property type="match status" value="1"/>
</dbReference>
<keyword evidence="4 7" id="KW-1133">Transmembrane helix</keyword>
<dbReference type="FunCoup" id="A0A1E1KMK5">
    <property type="interactions" value="157"/>
</dbReference>
<dbReference type="EMBL" id="FJUW01000014">
    <property type="protein sequence ID" value="CZS98094.1"/>
    <property type="molecule type" value="Genomic_DNA"/>
</dbReference>
<dbReference type="SUPFAM" id="SSF103473">
    <property type="entry name" value="MFS general substrate transporter"/>
    <property type="match status" value="1"/>
</dbReference>
<dbReference type="PANTHER" id="PTHR43791">
    <property type="entry name" value="PERMEASE-RELATED"/>
    <property type="match status" value="1"/>
</dbReference>
<feature type="transmembrane region" description="Helical" evidence="7">
    <location>
        <begin position="333"/>
        <end position="353"/>
    </location>
</feature>
<accession>A0A1E1KMK5</accession>
<dbReference type="Proteomes" id="UP000178129">
    <property type="component" value="Unassembled WGS sequence"/>
</dbReference>
<feature type="transmembrane region" description="Helical" evidence="7">
    <location>
        <begin position="296"/>
        <end position="321"/>
    </location>
</feature>
<evidence type="ECO:0000256" key="4">
    <source>
        <dbReference type="ARBA" id="ARBA00022989"/>
    </source>
</evidence>
<dbReference type="Gene3D" id="1.20.1250.20">
    <property type="entry name" value="MFS general substrate transporter like domains"/>
    <property type="match status" value="2"/>
</dbReference>
<reference evidence="10" key="1">
    <citation type="submission" date="2016-03" db="EMBL/GenBank/DDBJ databases">
        <authorList>
            <person name="Ploux O."/>
        </authorList>
    </citation>
    <scope>NUCLEOTIDE SEQUENCE [LARGE SCALE GENOMIC DNA]</scope>
    <source>
        <strain evidence="10">UK7</strain>
    </source>
</reference>
<comment type="caution">
    <text evidence="9">The sequence shown here is derived from an EMBL/GenBank/DDBJ whole genome shotgun (WGS) entry which is preliminary data.</text>
</comment>
<dbReference type="FunFam" id="1.20.1250.20:FF:000034">
    <property type="entry name" value="MFS general substrate transporter"/>
    <property type="match status" value="1"/>
</dbReference>
<dbReference type="AlphaFoldDB" id="A0A1E1KMK5"/>
<dbReference type="FunFam" id="1.20.1250.20:FF:000068">
    <property type="entry name" value="MFS general substrate transporter"/>
    <property type="match status" value="1"/>
</dbReference>
<feature type="region of interest" description="Disordered" evidence="6">
    <location>
        <begin position="1"/>
        <end position="48"/>
    </location>
</feature>
<evidence type="ECO:0000259" key="8">
    <source>
        <dbReference type="PROSITE" id="PS50850"/>
    </source>
</evidence>
<comment type="subcellular location">
    <subcellularLocation>
        <location evidence="1">Membrane</location>
        <topology evidence="1">Multi-pass membrane protein</topology>
    </subcellularLocation>
</comment>
<feature type="domain" description="Major facilitator superfamily (MFS) profile" evidence="8">
    <location>
        <begin position="67"/>
        <end position="481"/>
    </location>
</feature>
<dbReference type="InterPro" id="IPR011701">
    <property type="entry name" value="MFS"/>
</dbReference>
<evidence type="ECO:0000256" key="3">
    <source>
        <dbReference type="ARBA" id="ARBA00022692"/>
    </source>
</evidence>
<feature type="transmembrane region" description="Helical" evidence="7">
    <location>
        <begin position="454"/>
        <end position="475"/>
    </location>
</feature>
<feature type="compositionally biased region" description="Polar residues" evidence="6">
    <location>
        <begin position="38"/>
        <end position="48"/>
    </location>
</feature>
<dbReference type="PANTHER" id="PTHR43791:SF22">
    <property type="entry name" value="TRANSPORTER, PUTATIVE (AFU_ORTHOLOGUE AFUA_6G11320)-RELATED"/>
    <property type="match status" value="1"/>
</dbReference>
<keyword evidence="2" id="KW-0813">Transport</keyword>
<feature type="transmembrane region" description="Helical" evidence="7">
    <location>
        <begin position="388"/>
        <end position="409"/>
    </location>
</feature>
<feature type="transmembrane region" description="Helical" evidence="7">
    <location>
        <begin position="193"/>
        <end position="214"/>
    </location>
</feature>
<evidence type="ECO:0000256" key="1">
    <source>
        <dbReference type="ARBA" id="ARBA00004141"/>
    </source>
</evidence>
<keyword evidence="5 7" id="KW-0472">Membrane</keyword>
<proteinExistence type="predicted"/>
<gene>
    <name evidence="9" type="ORF">RCO7_08862</name>
</gene>
<name>A0A1E1KMK5_9HELO</name>
<feature type="transmembrane region" description="Helical" evidence="7">
    <location>
        <begin position="360"/>
        <end position="382"/>
    </location>
</feature>
<dbReference type="InParanoid" id="A0A1E1KMK5"/>
<feature type="transmembrane region" description="Helical" evidence="7">
    <location>
        <begin position="105"/>
        <end position="126"/>
    </location>
</feature>
<dbReference type="InterPro" id="IPR020846">
    <property type="entry name" value="MFS_dom"/>
</dbReference>
<organism evidence="9 10">
    <name type="scientific">Rhynchosporium graminicola</name>
    <dbReference type="NCBI Taxonomy" id="2792576"/>
    <lineage>
        <taxon>Eukaryota</taxon>
        <taxon>Fungi</taxon>
        <taxon>Dikarya</taxon>
        <taxon>Ascomycota</taxon>
        <taxon>Pezizomycotina</taxon>
        <taxon>Leotiomycetes</taxon>
        <taxon>Helotiales</taxon>
        <taxon>Ploettnerulaceae</taxon>
        <taxon>Rhynchosporium</taxon>
    </lineage>
</organism>